<evidence type="ECO:0000256" key="6">
    <source>
        <dbReference type="ARBA" id="ARBA00023163"/>
    </source>
</evidence>
<dbReference type="InterPro" id="IPR013088">
    <property type="entry name" value="Znf_NHR/GATA"/>
</dbReference>
<gene>
    <name evidence="11" type="ORF">GSOID_T00029790001</name>
</gene>
<dbReference type="PRINTS" id="PR00047">
    <property type="entry name" value="STROIDFINGER"/>
</dbReference>
<keyword evidence="6" id="KW-0804">Transcription</keyword>
<evidence type="ECO:0000256" key="4">
    <source>
        <dbReference type="ARBA" id="ARBA00023015"/>
    </source>
</evidence>
<organism evidence="11">
    <name type="scientific">Oikopleura dioica</name>
    <name type="common">Tunicate</name>
    <dbReference type="NCBI Taxonomy" id="34765"/>
    <lineage>
        <taxon>Eukaryota</taxon>
        <taxon>Metazoa</taxon>
        <taxon>Chordata</taxon>
        <taxon>Tunicata</taxon>
        <taxon>Appendicularia</taxon>
        <taxon>Copelata</taxon>
        <taxon>Oikopleuridae</taxon>
        <taxon>Oikopleura</taxon>
    </lineage>
</organism>
<keyword evidence="4" id="KW-0805">Transcription regulation</keyword>
<evidence type="ECO:0000256" key="8">
    <source>
        <dbReference type="ARBA" id="ARBA00023242"/>
    </source>
</evidence>
<evidence type="ECO:0000256" key="9">
    <source>
        <dbReference type="SAM" id="MobiDB-lite"/>
    </source>
</evidence>
<dbReference type="Proteomes" id="UP000011014">
    <property type="component" value="Unassembled WGS sequence"/>
</dbReference>
<sequence>MSVANRRNLRNSENDLHETELIQTNDTYADIFDDFFDKQQNEQKSSPQNSVESYPGSSASSPSESQCQSVEKIVTRRRNRITGDSKHMRCAVCNDKSTGYHFNALTCEGCKGKIKKFELQIL</sequence>
<feature type="domain" description="Nuclear receptor" evidence="10">
    <location>
        <begin position="89"/>
        <end position="115"/>
    </location>
</feature>
<feature type="compositionally biased region" description="Low complexity" evidence="9">
    <location>
        <begin position="50"/>
        <end position="70"/>
    </location>
</feature>
<accession>E4YMP5</accession>
<evidence type="ECO:0000256" key="3">
    <source>
        <dbReference type="ARBA" id="ARBA00022833"/>
    </source>
</evidence>
<evidence type="ECO:0000256" key="1">
    <source>
        <dbReference type="ARBA" id="ARBA00022723"/>
    </source>
</evidence>
<dbReference type="Gene3D" id="3.30.50.10">
    <property type="entry name" value="Erythroid Transcription Factor GATA-1, subunit A"/>
    <property type="match status" value="1"/>
</dbReference>
<dbReference type="AlphaFoldDB" id="E4YMP5"/>
<dbReference type="EMBL" id="FN654835">
    <property type="protein sequence ID" value="CBY36754.1"/>
    <property type="molecule type" value="Genomic_DNA"/>
</dbReference>
<keyword evidence="3" id="KW-0862">Zinc</keyword>
<dbReference type="GO" id="GO:0003700">
    <property type="term" value="F:DNA-binding transcription factor activity"/>
    <property type="evidence" value="ECO:0007669"/>
    <property type="project" value="InterPro"/>
</dbReference>
<evidence type="ECO:0000256" key="2">
    <source>
        <dbReference type="ARBA" id="ARBA00022771"/>
    </source>
</evidence>
<protein>
    <recommendedName>
        <fullName evidence="10">Nuclear receptor domain-containing protein</fullName>
    </recommendedName>
</protein>
<proteinExistence type="predicted"/>
<name>E4YMP5_OIKDI</name>
<evidence type="ECO:0000256" key="7">
    <source>
        <dbReference type="ARBA" id="ARBA00023170"/>
    </source>
</evidence>
<reference evidence="11" key="1">
    <citation type="journal article" date="2010" name="Science">
        <title>Plasticity of animal genome architecture unmasked by rapid evolution of a pelagic tunicate.</title>
        <authorList>
            <person name="Denoeud F."/>
            <person name="Henriet S."/>
            <person name="Mungpakdee S."/>
            <person name="Aury J.M."/>
            <person name="Da Silva C."/>
            <person name="Brinkmann H."/>
            <person name="Mikhaleva J."/>
            <person name="Olsen L.C."/>
            <person name="Jubin C."/>
            <person name="Canestro C."/>
            <person name="Bouquet J.M."/>
            <person name="Danks G."/>
            <person name="Poulain J."/>
            <person name="Campsteijn C."/>
            <person name="Adamski M."/>
            <person name="Cross I."/>
            <person name="Yadetie F."/>
            <person name="Muffato M."/>
            <person name="Louis A."/>
            <person name="Butcher S."/>
            <person name="Tsagkogeorga G."/>
            <person name="Konrad A."/>
            <person name="Singh S."/>
            <person name="Jensen M.F."/>
            <person name="Cong E.H."/>
            <person name="Eikeseth-Otteraa H."/>
            <person name="Noel B."/>
            <person name="Anthouard V."/>
            <person name="Porcel B.M."/>
            <person name="Kachouri-Lafond R."/>
            <person name="Nishino A."/>
            <person name="Ugolini M."/>
            <person name="Chourrout P."/>
            <person name="Nishida H."/>
            <person name="Aasland R."/>
            <person name="Huzurbazar S."/>
            <person name="Westhof E."/>
            <person name="Delsuc F."/>
            <person name="Lehrach H."/>
            <person name="Reinhardt R."/>
            <person name="Weissenbach J."/>
            <person name="Roy S.W."/>
            <person name="Artiguenave F."/>
            <person name="Postlethwait J.H."/>
            <person name="Manak J.R."/>
            <person name="Thompson E.M."/>
            <person name="Jaillon O."/>
            <person name="Du Pasquier L."/>
            <person name="Boudinot P."/>
            <person name="Liberles D.A."/>
            <person name="Volff J.N."/>
            <person name="Philippe H."/>
            <person name="Lenhard B."/>
            <person name="Roest Crollius H."/>
            <person name="Wincker P."/>
            <person name="Chourrout D."/>
        </authorList>
    </citation>
    <scope>NUCLEOTIDE SEQUENCE [LARGE SCALE GENOMIC DNA]</scope>
</reference>
<dbReference type="GO" id="GO:0008270">
    <property type="term" value="F:zinc ion binding"/>
    <property type="evidence" value="ECO:0007669"/>
    <property type="project" value="UniProtKB-KW"/>
</dbReference>
<feature type="region of interest" description="Disordered" evidence="9">
    <location>
        <begin position="36"/>
        <end position="71"/>
    </location>
</feature>
<keyword evidence="8" id="KW-0539">Nucleus</keyword>
<evidence type="ECO:0000256" key="5">
    <source>
        <dbReference type="ARBA" id="ARBA00023125"/>
    </source>
</evidence>
<feature type="region of interest" description="Disordered" evidence="9">
    <location>
        <begin position="1"/>
        <end position="23"/>
    </location>
</feature>
<keyword evidence="7" id="KW-0675">Receptor</keyword>
<evidence type="ECO:0000259" key="10">
    <source>
        <dbReference type="Pfam" id="PF00105"/>
    </source>
</evidence>
<keyword evidence="5" id="KW-0238">DNA-binding</keyword>
<dbReference type="GO" id="GO:0043565">
    <property type="term" value="F:sequence-specific DNA binding"/>
    <property type="evidence" value="ECO:0007669"/>
    <property type="project" value="InterPro"/>
</dbReference>
<evidence type="ECO:0000313" key="11">
    <source>
        <dbReference type="EMBL" id="CBY36754.1"/>
    </source>
</evidence>
<dbReference type="PANTHER" id="PTHR48092">
    <property type="entry name" value="KNIRPS-RELATED PROTEIN-RELATED"/>
    <property type="match status" value="1"/>
</dbReference>
<feature type="compositionally biased region" description="Basic and acidic residues" evidence="9">
    <location>
        <begin position="10"/>
        <end position="20"/>
    </location>
</feature>
<dbReference type="InterPro" id="IPR001628">
    <property type="entry name" value="Znf_hrmn_rcpt"/>
</dbReference>
<dbReference type="SUPFAM" id="SSF57716">
    <property type="entry name" value="Glucocorticoid receptor-like (DNA-binding domain)"/>
    <property type="match status" value="1"/>
</dbReference>
<keyword evidence="2" id="KW-0863">Zinc-finger</keyword>
<keyword evidence="1" id="KW-0479">Metal-binding</keyword>
<dbReference type="InterPro" id="IPR050200">
    <property type="entry name" value="Nuclear_hormone_rcpt_NR3"/>
</dbReference>
<dbReference type="Pfam" id="PF00105">
    <property type="entry name" value="zf-C4"/>
    <property type="match status" value="1"/>
</dbReference>